<dbReference type="RefSeq" id="WP_111294784.1">
    <property type="nucleotide sequence ID" value="NZ_QKZV01000004.1"/>
</dbReference>
<keyword evidence="2" id="KW-0560">Oxidoreductase</keyword>
<proteinExistence type="inferred from homology"/>
<dbReference type="InterPro" id="IPR036291">
    <property type="entry name" value="NAD(P)-bd_dom_sf"/>
</dbReference>
<dbReference type="Gene3D" id="3.40.50.720">
    <property type="entry name" value="NAD(P)-binding Rossmann-like Domain"/>
    <property type="match status" value="1"/>
</dbReference>
<dbReference type="AlphaFoldDB" id="A0A2W7RQW9"/>
<dbReference type="SUPFAM" id="SSF51735">
    <property type="entry name" value="NAD(P)-binding Rossmann-fold domains"/>
    <property type="match status" value="1"/>
</dbReference>
<dbReference type="OrthoDB" id="9815825at2"/>
<dbReference type="GO" id="GO:0016491">
    <property type="term" value="F:oxidoreductase activity"/>
    <property type="evidence" value="ECO:0007669"/>
    <property type="project" value="UniProtKB-KW"/>
</dbReference>
<name>A0A2W7RQW9_9BACT</name>
<dbReference type="PANTHER" id="PTHR22604:SF105">
    <property type="entry name" value="TRANS-1,2-DIHYDROBENZENE-1,2-DIOL DEHYDROGENASE"/>
    <property type="match status" value="1"/>
</dbReference>
<dbReference type="GO" id="GO:0000166">
    <property type="term" value="F:nucleotide binding"/>
    <property type="evidence" value="ECO:0007669"/>
    <property type="project" value="InterPro"/>
</dbReference>
<evidence type="ECO:0000256" key="1">
    <source>
        <dbReference type="ARBA" id="ARBA00010928"/>
    </source>
</evidence>
<dbReference type="Pfam" id="PF01408">
    <property type="entry name" value="GFO_IDH_MocA"/>
    <property type="match status" value="1"/>
</dbReference>
<dbReference type="InterPro" id="IPR055170">
    <property type="entry name" value="GFO_IDH_MocA-like_dom"/>
</dbReference>
<evidence type="ECO:0000313" key="6">
    <source>
        <dbReference type="Proteomes" id="UP000249720"/>
    </source>
</evidence>
<evidence type="ECO:0000256" key="2">
    <source>
        <dbReference type="ARBA" id="ARBA00023002"/>
    </source>
</evidence>
<keyword evidence="6" id="KW-1185">Reference proteome</keyword>
<comment type="similarity">
    <text evidence="1">Belongs to the Gfo/Idh/MocA family.</text>
</comment>
<reference evidence="5 6" key="1">
    <citation type="submission" date="2018-06" db="EMBL/GenBank/DDBJ databases">
        <title>Genomic Encyclopedia of Archaeal and Bacterial Type Strains, Phase II (KMG-II): from individual species to whole genera.</title>
        <authorList>
            <person name="Goeker M."/>
        </authorList>
    </citation>
    <scope>NUCLEOTIDE SEQUENCE [LARGE SCALE GENOMIC DNA]</scope>
    <source>
        <strain evidence="5 6">DSM 23241</strain>
    </source>
</reference>
<evidence type="ECO:0000259" key="4">
    <source>
        <dbReference type="Pfam" id="PF22725"/>
    </source>
</evidence>
<accession>A0A2W7RQW9</accession>
<dbReference type="Pfam" id="PF22725">
    <property type="entry name" value="GFO_IDH_MocA_C3"/>
    <property type="match status" value="1"/>
</dbReference>
<protein>
    <submittedName>
        <fullName evidence="5">Putative dehydrogenase</fullName>
    </submittedName>
</protein>
<evidence type="ECO:0000259" key="3">
    <source>
        <dbReference type="Pfam" id="PF01408"/>
    </source>
</evidence>
<comment type="caution">
    <text evidence="5">The sequence shown here is derived from an EMBL/GenBank/DDBJ whole genome shotgun (WGS) entry which is preliminary data.</text>
</comment>
<evidence type="ECO:0000313" key="5">
    <source>
        <dbReference type="EMBL" id="PZX62771.1"/>
    </source>
</evidence>
<feature type="domain" description="GFO/IDH/MocA-like oxidoreductase" evidence="4">
    <location>
        <begin position="132"/>
        <end position="248"/>
    </location>
</feature>
<dbReference type="Proteomes" id="UP000249720">
    <property type="component" value="Unassembled WGS sequence"/>
</dbReference>
<dbReference type="EMBL" id="QKZV01000004">
    <property type="protein sequence ID" value="PZX62771.1"/>
    <property type="molecule type" value="Genomic_DNA"/>
</dbReference>
<feature type="domain" description="Gfo/Idh/MocA-like oxidoreductase N-terminal" evidence="3">
    <location>
        <begin position="5"/>
        <end position="122"/>
    </location>
</feature>
<gene>
    <name evidence="5" type="ORF">LX80_01465</name>
</gene>
<dbReference type="SUPFAM" id="SSF55347">
    <property type="entry name" value="Glyceraldehyde-3-phosphate dehydrogenase-like, C-terminal domain"/>
    <property type="match status" value="1"/>
</dbReference>
<dbReference type="InterPro" id="IPR050984">
    <property type="entry name" value="Gfo/Idh/MocA_domain"/>
</dbReference>
<dbReference type="PANTHER" id="PTHR22604">
    <property type="entry name" value="OXIDOREDUCTASES"/>
    <property type="match status" value="1"/>
</dbReference>
<organism evidence="5 6">
    <name type="scientific">Hydrotalea sandarakina</name>
    <dbReference type="NCBI Taxonomy" id="1004304"/>
    <lineage>
        <taxon>Bacteria</taxon>
        <taxon>Pseudomonadati</taxon>
        <taxon>Bacteroidota</taxon>
        <taxon>Chitinophagia</taxon>
        <taxon>Chitinophagales</taxon>
        <taxon>Chitinophagaceae</taxon>
        <taxon>Hydrotalea</taxon>
    </lineage>
</organism>
<dbReference type="Gene3D" id="3.30.360.10">
    <property type="entry name" value="Dihydrodipicolinate Reductase, domain 2"/>
    <property type="match status" value="1"/>
</dbReference>
<sequence length="332" mass="36574">MGKIIKWGMLGCGKIAAKFASDLKLVKDAQLSAVAARSLSSAESFAKNFNADKAYGSYLDLVNDAAIDVIYVATPHSFHFEHTMLCLQHGKAVLCEKPFAINTKQAKAMIALAKQQKVFLMEALWTKFLPHYQQLMQIIEEGKLGTVQAVLINFGFKPQSPVSPRLFEPELGGGTLLDIGIYNVFMALSVLGKPQHIQAAMIPHAHSSVDEQCSILFTYKSGAMAQLFSSFTTTLPTEAEIAGTKASIKLTSRFYEPSAKILYYDFSIKEAVEIAVEKTEGWGYQYEAQHVTNCLQQGLTESPVMTHELTLTLMETLDSIRSIAGISYPQDQ</sequence>
<dbReference type="InterPro" id="IPR000683">
    <property type="entry name" value="Gfo/Idh/MocA-like_OxRdtase_N"/>
</dbReference>